<reference evidence="11" key="2">
    <citation type="submission" date="2017-02" db="EMBL/GenBank/DDBJ databases">
        <title>Sunflower complete genome.</title>
        <authorList>
            <person name="Langlade N."/>
            <person name="Munos S."/>
        </authorList>
    </citation>
    <scope>NUCLEOTIDE SEQUENCE [LARGE SCALE GENOMIC DNA]</scope>
    <source>
        <tissue evidence="11">Leaves</tissue>
    </source>
</reference>
<accession>A0A251UHN2</accession>
<keyword evidence="7" id="KW-0472">Membrane</keyword>
<evidence type="ECO:0000256" key="4">
    <source>
        <dbReference type="ARBA" id="ARBA00023315"/>
    </source>
</evidence>
<dbReference type="Pfam" id="PF08541">
    <property type="entry name" value="ACP_syn_III_C"/>
    <property type="match status" value="1"/>
</dbReference>
<evidence type="ECO:0000313" key="10">
    <source>
        <dbReference type="EMBL" id="KAF5801439.1"/>
    </source>
</evidence>
<keyword evidence="7" id="KW-0812">Transmembrane</keyword>
<evidence type="ECO:0000256" key="1">
    <source>
        <dbReference type="ARBA" id="ARBA00005194"/>
    </source>
</evidence>
<keyword evidence="7" id="KW-1133">Transmembrane helix</keyword>
<comment type="pathway">
    <text evidence="1 6">Lipid metabolism; fatty acid biosynthesis.</text>
</comment>
<dbReference type="CDD" id="cd00831">
    <property type="entry name" value="CHS_like"/>
    <property type="match status" value="1"/>
</dbReference>
<dbReference type="OrthoDB" id="329835at2759"/>
<dbReference type="PANTHER" id="PTHR31561">
    <property type="entry name" value="3-KETOACYL-COA SYNTHASE"/>
    <property type="match status" value="1"/>
</dbReference>
<evidence type="ECO:0000313" key="11">
    <source>
        <dbReference type="EMBL" id="OTG22376.1"/>
    </source>
</evidence>
<dbReference type="GO" id="GO:0016020">
    <property type="term" value="C:membrane"/>
    <property type="evidence" value="ECO:0007669"/>
    <property type="project" value="InterPro"/>
</dbReference>
<keyword evidence="3 6" id="KW-0808">Transferase</keyword>
<dbReference type="Proteomes" id="UP000215914">
    <property type="component" value="Chromosome 6"/>
</dbReference>
<dbReference type="EMBL" id="MNCJ02000321">
    <property type="protein sequence ID" value="KAF5801439.1"/>
    <property type="molecule type" value="Genomic_DNA"/>
</dbReference>
<evidence type="ECO:0000256" key="7">
    <source>
        <dbReference type="SAM" id="Phobius"/>
    </source>
</evidence>
<dbReference type="OMA" id="MFRITIA"/>
<dbReference type="InterPro" id="IPR013747">
    <property type="entry name" value="ACP_syn_III_C"/>
</dbReference>
<proteinExistence type="inferred from homology"/>
<dbReference type="UniPathway" id="UPA00094"/>
<dbReference type="EC" id="2.3.1.-" evidence="6"/>
<dbReference type="InterPro" id="IPR016039">
    <property type="entry name" value="Thiolase-like"/>
</dbReference>
<keyword evidence="12" id="KW-1185">Reference proteome</keyword>
<evidence type="ECO:0000256" key="5">
    <source>
        <dbReference type="ARBA" id="ARBA00047375"/>
    </source>
</evidence>
<organism evidence="11 12">
    <name type="scientific">Helianthus annuus</name>
    <name type="common">Common sunflower</name>
    <dbReference type="NCBI Taxonomy" id="4232"/>
    <lineage>
        <taxon>Eukaryota</taxon>
        <taxon>Viridiplantae</taxon>
        <taxon>Streptophyta</taxon>
        <taxon>Embryophyta</taxon>
        <taxon>Tracheophyta</taxon>
        <taxon>Spermatophyta</taxon>
        <taxon>Magnoliopsida</taxon>
        <taxon>eudicotyledons</taxon>
        <taxon>Gunneridae</taxon>
        <taxon>Pentapetalae</taxon>
        <taxon>asterids</taxon>
        <taxon>campanulids</taxon>
        <taxon>Asterales</taxon>
        <taxon>Asteraceae</taxon>
        <taxon>Asteroideae</taxon>
        <taxon>Heliantheae alliance</taxon>
        <taxon>Heliantheae</taxon>
        <taxon>Helianthus</taxon>
    </lineage>
</organism>
<dbReference type="Gramene" id="mRNA:HanXRQr2_Chr06g0248131">
    <property type="protein sequence ID" value="mRNA:HanXRQr2_Chr06g0248131"/>
    <property type="gene ID" value="HanXRQr2_Chr06g0248131"/>
</dbReference>
<evidence type="ECO:0000256" key="2">
    <source>
        <dbReference type="ARBA" id="ARBA00005531"/>
    </source>
</evidence>
<dbReference type="EMBL" id="CM007895">
    <property type="protein sequence ID" value="OTG22376.1"/>
    <property type="molecule type" value="Genomic_DNA"/>
</dbReference>
<dbReference type="GO" id="GO:0009922">
    <property type="term" value="F:fatty acid elongase activity"/>
    <property type="evidence" value="ECO:0007669"/>
    <property type="project" value="UniProtKB-EC"/>
</dbReference>
<feature type="transmembrane region" description="Helical" evidence="7">
    <location>
        <begin position="23"/>
        <end position="42"/>
    </location>
</feature>
<gene>
    <name evidence="11" type="ORF">HannXRQ_Chr06g0170861</name>
    <name evidence="10" type="ORF">HanXRQr2_Chr06g0248131</name>
</gene>
<evidence type="ECO:0000256" key="6">
    <source>
        <dbReference type="PIRNR" id="PIRNR036417"/>
    </source>
</evidence>
<evidence type="ECO:0000259" key="8">
    <source>
        <dbReference type="Pfam" id="PF08392"/>
    </source>
</evidence>
<keyword evidence="4 6" id="KW-0012">Acyltransferase</keyword>
<dbReference type="PIRSF" id="PIRSF036417">
    <property type="entry name" value="3-ktacl-CoA_syn"/>
    <property type="match status" value="1"/>
</dbReference>
<dbReference type="SUPFAM" id="SSF53901">
    <property type="entry name" value="Thiolase-like"/>
    <property type="match status" value="1"/>
</dbReference>
<dbReference type="GO" id="GO:0006633">
    <property type="term" value="P:fatty acid biosynthetic process"/>
    <property type="evidence" value="ECO:0007669"/>
    <property type="project" value="UniProtKB-UniPathway"/>
</dbReference>
<sequence>MSIINLNLKDLLEFLTHHSCCSVMYLAFFMCLVLILLCFVMNKRSSCKVYLKDFACYKPPPSQKCSKELLMKQVRRMGYIPEEMLDFMKIIMEGCGLGDSTYLPEIFFKESYYNPSMKNSTREVEMAIFGSVDMLLAKTDVKSEDIGILIVNCCIYNPVPSLSSIVINHYKLRENIISYNLSGMGCSAGLVAIGLAKQLLQVHHNSYALIVSTESITGNCYVGKDRSKFFINCLFRAGGAAILLSNRPSDHKHSKYQLVHTIHTNTSTSDQCYHSIFREEDNAGIVGVTINKHLVATAIATIERNIITLGYLILPMQEKVVYIARKLLPSKTLSLNNIPNFRKAIDHFLPHVGGKVVLDQLQKTLGFSEDNMEASRMTLFRYGNTSSSSIWYELAYVEAKGRVKRGNRVWQMAFGSGFKCQSVIWRAIKTVDHDDYNPWADEIVGFPVILEDIETDPFSFVPSK</sequence>
<protein>
    <recommendedName>
        <fullName evidence="6">3-ketoacyl-CoA synthase</fullName>
        <ecNumber evidence="6">2.3.1.-</ecNumber>
    </recommendedName>
</protein>
<dbReference type="Pfam" id="PF08392">
    <property type="entry name" value="FAE1_CUT1_RppA"/>
    <property type="match status" value="1"/>
</dbReference>
<reference evidence="10" key="3">
    <citation type="submission" date="2020-06" db="EMBL/GenBank/DDBJ databases">
        <title>Helianthus annuus Genome sequencing and assembly Release 2.</title>
        <authorList>
            <person name="Gouzy J."/>
            <person name="Langlade N."/>
            <person name="Munos S."/>
        </authorList>
    </citation>
    <scope>NUCLEOTIDE SEQUENCE</scope>
    <source>
        <tissue evidence="10">Leaves</tissue>
    </source>
</reference>
<dbReference type="AlphaFoldDB" id="A0A251UHN2"/>
<feature type="domain" description="Beta-ketoacyl-[acyl-carrier-protein] synthase III C-terminal" evidence="9">
    <location>
        <begin position="343"/>
        <end position="426"/>
    </location>
</feature>
<dbReference type="InterPro" id="IPR012392">
    <property type="entry name" value="3-ktacl-CoA_syn"/>
</dbReference>
<dbReference type="Gene3D" id="3.40.47.10">
    <property type="match status" value="1"/>
</dbReference>
<name>A0A251UHN2_HELAN</name>
<evidence type="ECO:0000313" key="12">
    <source>
        <dbReference type="Proteomes" id="UP000215914"/>
    </source>
</evidence>
<evidence type="ECO:0000259" key="9">
    <source>
        <dbReference type="Pfam" id="PF08541"/>
    </source>
</evidence>
<evidence type="ECO:0000256" key="3">
    <source>
        <dbReference type="ARBA" id="ARBA00022679"/>
    </source>
</evidence>
<dbReference type="InterPro" id="IPR013601">
    <property type="entry name" value="FAE1_typ3_polyketide_synth"/>
</dbReference>
<dbReference type="InParanoid" id="A0A251UHN2"/>
<dbReference type="STRING" id="4232.A0A251UHN2"/>
<reference evidence="10 12" key="1">
    <citation type="journal article" date="2017" name="Nature">
        <title>The sunflower genome provides insights into oil metabolism, flowering and Asterid evolution.</title>
        <authorList>
            <person name="Badouin H."/>
            <person name="Gouzy J."/>
            <person name="Grassa C.J."/>
            <person name="Murat F."/>
            <person name="Staton S.E."/>
            <person name="Cottret L."/>
            <person name="Lelandais-Briere C."/>
            <person name="Owens G.L."/>
            <person name="Carrere S."/>
            <person name="Mayjonade B."/>
            <person name="Legrand L."/>
            <person name="Gill N."/>
            <person name="Kane N.C."/>
            <person name="Bowers J.E."/>
            <person name="Hubner S."/>
            <person name="Bellec A."/>
            <person name="Berard A."/>
            <person name="Berges H."/>
            <person name="Blanchet N."/>
            <person name="Boniface M.C."/>
            <person name="Brunel D."/>
            <person name="Catrice O."/>
            <person name="Chaidir N."/>
            <person name="Claudel C."/>
            <person name="Donnadieu C."/>
            <person name="Faraut T."/>
            <person name="Fievet G."/>
            <person name="Helmstetter N."/>
            <person name="King M."/>
            <person name="Knapp S.J."/>
            <person name="Lai Z."/>
            <person name="Le Paslier M.C."/>
            <person name="Lippi Y."/>
            <person name="Lorenzon L."/>
            <person name="Mandel J.R."/>
            <person name="Marage G."/>
            <person name="Marchand G."/>
            <person name="Marquand E."/>
            <person name="Bret-Mestries E."/>
            <person name="Morien E."/>
            <person name="Nambeesan S."/>
            <person name="Nguyen T."/>
            <person name="Pegot-Espagnet P."/>
            <person name="Pouilly N."/>
            <person name="Raftis F."/>
            <person name="Sallet E."/>
            <person name="Schiex T."/>
            <person name="Thomas J."/>
            <person name="Vandecasteele C."/>
            <person name="Vares D."/>
            <person name="Vear F."/>
            <person name="Vautrin S."/>
            <person name="Crespi M."/>
            <person name="Mangin B."/>
            <person name="Burke J.M."/>
            <person name="Salse J."/>
            <person name="Munos S."/>
            <person name="Vincourt P."/>
            <person name="Rieseberg L.H."/>
            <person name="Langlade N.B."/>
        </authorList>
    </citation>
    <scope>NUCLEOTIDE SEQUENCE [LARGE SCALE GENOMIC DNA]</scope>
    <source>
        <strain evidence="12">cv. SF193</strain>
        <tissue evidence="10">Leaves</tissue>
    </source>
</reference>
<feature type="domain" description="FAE" evidence="8">
    <location>
        <begin position="43"/>
        <end position="328"/>
    </location>
</feature>
<comment type="similarity">
    <text evidence="2 6">Belongs to the thiolase-like superfamily. Chalcone/stilbene synthases family.</text>
</comment>
<comment type="catalytic activity">
    <reaction evidence="5">
        <text>a very-long-chain acyl-CoA + malonyl-CoA + H(+) = a very-long-chain 3-oxoacyl-CoA + CO2 + CoA</text>
        <dbReference type="Rhea" id="RHEA:32727"/>
        <dbReference type="ChEBI" id="CHEBI:15378"/>
        <dbReference type="ChEBI" id="CHEBI:16526"/>
        <dbReference type="ChEBI" id="CHEBI:57287"/>
        <dbReference type="ChEBI" id="CHEBI:57384"/>
        <dbReference type="ChEBI" id="CHEBI:90725"/>
        <dbReference type="ChEBI" id="CHEBI:90736"/>
        <dbReference type="EC" id="2.3.1.199"/>
    </reaction>
</comment>